<gene>
    <name evidence="2" type="ORF">VCB98_13170</name>
</gene>
<protein>
    <submittedName>
        <fullName evidence="2">Sodium-dependent bicarbonate transport family permease</fullName>
    </submittedName>
</protein>
<dbReference type="PANTHER" id="PTHR40400:SF1">
    <property type="entry name" value="SLR1512 PROTEIN"/>
    <property type="match status" value="1"/>
</dbReference>
<dbReference type="PANTHER" id="PTHR40400">
    <property type="entry name" value="SLR1512 PROTEIN"/>
    <property type="match status" value="1"/>
</dbReference>
<organism evidence="2 3">
    <name type="scientific">Natronospira elongata</name>
    <dbReference type="NCBI Taxonomy" id="3110268"/>
    <lineage>
        <taxon>Bacteria</taxon>
        <taxon>Pseudomonadati</taxon>
        <taxon>Pseudomonadota</taxon>
        <taxon>Gammaproteobacteria</taxon>
        <taxon>Natronospirales</taxon>
        <taxon>Natronospiraceae</taxon>
        <taxon>Natronospira</taxon>
    </lineage>
</organism>
<keyword evidence="1" id="KW-1133">Transmembrane helix</keyword>
<feature type="transmembrane region" description="Helical" evidence="1">
    <location>
        <begin position="281"/>
        <end position="302"/>
    </location>
</feature>
<accession>A0AAP6MNI5</accession>
<proteinExistence type="predicted"/>
<evidence type="ECO:0000313" key="2">
    <source>
        <dbReference type="EMBL" id="MEA5446771.1"/>
    </source>
</evidence>
<feature type="transmembrane region" description="Helical" evidence="1">
    <location>
        <begin position="123"/>
        <end position="142"/>
    </location>
</feature>
<dbReference type="Proteomes" id="UP001302316">
    <property type="component" value="Unassembled WGS sequence"/>
</dbReference>
<feature type="transmembrane region" description="Helical" evidence="1">
    <location>
        <begin position="6"/>
        <end position="23"/>
    </location>
</feature>
<dbReference type="RefSeq" id="WP_346053290.1">
    <property type="nucleotide sequence ID" value="NZ_JAYGII010000055.1"/>
</dbReference>
<feature type="transmembrane region" description="Helical" evidence="1">
    <location>
        <begin position="163"/>
        <end position="182"/>
    </location>
</feature>
<feature type="transmembrane region" description="Helical" evidence="1">
    <location>
        <begin position="91"/>
        <end position="111"/>
    </location>
</feature>
<keyword evidence="1" id="KW-0472">Membrane</keyword>
<dbReference type="InterPro" id="IPR010293">
    <property type="entry name" value="Sbt_1"/>
</dbReference>
<feature type="transmembrane region" description="Helical" evidence="1">
    <location>
        <begin position="57"/>
        <end position="79"/>
    </location>
</feature>
<feature type="transmembrane region" description="Helical" evidence="1">
    <location>
        <begin position="188"/>
        <end position="208"/>
    </location>
</feature>
<evidence type="ECO:0000313" key="3">
    <source>
        <dbReference type="Proteomes" id="UP001302316"/>
    </source>
</evidence>
<keyword evidence="1" id="KW-0812">Transmembrane</keyword>
<evidence type="ECO:0000256" key="1">
    <source>
        <dbReference type="SAM" id="Phobius"/>
    </source>
</evidence>
<dbReference type="Pfam" id="PF05982">
    <property type="entry name" value="Sbt_1"/>
    <property type="match status" value="1"/>
</dbReference>
<comment type="caution">
    <text evidence="2">The sequence shown here is derived from an EMBL/GenBank/DDBJ whole genome shotgun (WGS) entry which is preliminary data.</text>
</comment>
<dbReference type="AlphaFoldDB" id="A0AAP6MNI5"/>
<keyword evidence="3" id="KW-1185">Reference proteome</keyword>
<sequence>MGIDPVILFFILGVVAGAVKADLHLPKAVYELLTVLLLLSIGLKGGVELADSDLLRILPSLGVIALKGVVLGLIAFGLLRLSRKLPRADAASIAAHYGSVSVGTFAVAMAYLEHQGIPFEGHAAAWVVVLEIPAILLGVLLVRGLRPSIGWAGLSREVFLGKGVVLLLGGLLIGLLAGPVAVEPLEPLFFDAFRGVLALFLLEMGLVAASRAGGLREHGLFIAFFGIAFPLIGAVVGGLVAWMLGLSLGGAVLLVSLSASASYIAAPAAMRLSVPEANPSLSLTASLALTFPFNVVIGVPLYHHTLAAIYPVTGG</sequence>
<reference evidence="2 3" key="1">
    <citation type="submission" date="2023-12" db="EMBL/GenBank/DDBJ databases">
        <title>Whole-genome sequencing of halo(alkali)philic microorganisms from hypersaline lakes.</title>
        <authorList>
            <person name="Sorokin D.Y."/>
            <person name="Merkel A.Y."/>
            <person name="Messina E."/>
            <person name="Yakimov M."/>
        </authorList>
    </citation>
    <scope>NUCLEOTIDE SEQUENCE [LARGE SCALE GENOMIC DNA]</scope>
    <source>
        <strain evidence="2 3">AB-CW1</strain>
    </source>
</reference>
<feature type="transmembrane region" description="Helical" evidence="1">
    <location>
        <begin position="220"/>
        <end position="244"/>
    </location>
</feature>
<feature type="transmembrane region" description="Helical" evidence="1">
    <location>
        <begin position="250"/>
        <end position="269"/>
    </location>
</feature>
<name>A0AAP6MNI5_9GAMM</name>
<dbReference type="EMBL" id="JAYGII010000055">
    <property type="protein sequence ID" value="MEA5446771.1"/>
    <property type="molecule type" value="Genomic_DNA"/>
</dbReference>